<feature type="domain" description="SANT" evidence="9">
    <location>
        <begin position="671"/>
        <end position="723"/>
    </location>
</feature>
<comment type="caution">
    <text evidence="10">The sequence shown here is derived from an EMBL/GenBank/DDBJ whole genome shotgun (WGS) entry which is preliminary data.</text>
</comment>
<dbReference type="PROSITE" id="PS50016">
    <property type="entry name" value="ZF_PHD_2"/>
    <property type="match status" value="1"/>
</dbReference>
<feature type="compositionally biased region" description="Polar residues" evidence="7">
    <location>
        <begin position="407"/>
        <end position="441"/>
    </location>
</feature>
<evidence type="ECO:0000256" key="3">
    <source>
        <dbReference type="ARBA" id="ARBA00022833"/>
    </source>
</evidence>
<keyword evidence="3" id="KW-0862">Zinc</keyword>
<feature type="compositionally biased region" description="Polar residues" evidence="7">
    <location>
        <begin position="199"/>
        <end position="215"/>
    </location>
</feature>
<dbReference type="GO" id="GO:0003677">
    <property type="term" value="F:DNA binding"/>
    <property type="evidence" value="ECO:0007669"/>
    <property type="project" value="UniProtKB-KW"/>
</dbReference>
<dbReference type="InterPro" id="IPR013083">
    <property type="entry name" value="Znf_RING/FYVE/PHD"/>
</dbReference>
<evidence type="ECO:0000256" key="4">
    <source>
        <dbReference type="ARBA" id="ARBA00023125"/>
    </source>
</evidence>
<proteinExistence type="predicted"/>
<reference evidence="10 11" key="1">
    <citation type="journal article" date="2020" name="J. Phycol.">
        <title>Comparative genome analysis reveals Cyanidiococcus gen. nov., a new extremophilic red algal genus sister to Cyanidioschyzon (Cyanidioschyzonaceae, Rhodophyta).</title>
        <authorList>
            <person name="Liu S.-L."/>
            <person name="Chiang Y.-R."/>
            <person name="Yoon H.S."/>
            <person name="Fu H.-Y."/>
        </authorList>
    </citation>
    <scope>NUCLEOTIDE SEQUENCE [LARGE SCALE GENOMIC DNA]</scope>
    <source>
        <strain evidence="10 11">THAL066</strain>
    </source>
</reference>
<feature type="compositionally biased region" description="Polar residues" evidence="7">
    <location>
        <begin position="249"/>
        <end position="258"/>
    </location>
</feature>
<evidence type="ECO:0000256" key="2">
    <source>
        <dbReference type="ARBA" id="ARBA00022771"/>
    </source>
</evidence>
<feature type="compositionally biased region" description="Polar residues" evidence="7">
    <location>
        <begin position="174"/>
        <end position="184"/>
    </location>
</feature>
<sequence length="803" mass="87165">MPRKRSRLEKHQSSADGRGVRSNSTLERASGRRKASSVPMAPPVRDNELRPRLEQAPPEARGAAVTPAPTSFQETPMDDMVCSVCGSGHDEELLLLCDVCNGARHTYCCSPPLLQVPEGDFICPDCSLEGREEALANTVQAATDVPVMYEKHGSTGGHENTLDDDASLSISATLATQSRSSTDQSRFEAPISASMEAEPSTQKLISSGATQSLQEDPSGKRMEPADQRDSEHTNESESAASAIGEGMTPMSTSATVGASPSRLAKAAGALLDAESMQPALRHSSEPHEHLEVDLPPSPLQVSRSHGGTTEEAAEHSMKAVATAVSSTPPPEAVLTLPNEGHERMTRDPEGQRESSPPKREWADSKVDLGSVDWDGASHPIRLKMVSTDTQKLESAPLDAKTFKTEAQPIQSHAPSTSIADSNEASNEPAPTSVQNDPSSGASLVGDMSTDSPDDTAASARTGSTDGSPITGRQEGPEPALTDALPAVSSGGESASLTRPRRSSTRDTEAATCTTDQPLVKSEQGSLEPRSAQEMPSVASSRLTRRIMPRVGEAFQVPETSIPPIRSIDEKGATSRTTGSAVSEQVRHAIRLELAEYLEEPSSALWHPGMVPEPLLRSYLEKCSAHIEKRWGLPATAEQHFVLYCILKEQHYNVDAAYRVVCETQRLAPSVVDSTAWGSEDRSLFARGIFEYGKQFSLIRRYHLPHRSVQELVQYYFRKYKQLVDQQMNSASADFGHLYDHGEEPVPHARPFPSRVFVNMLRMQVRTSGDGFPFPGWFRTHLLAVREVRRLRTVEALGRSFTAR</sequence>
<feature type="compositionally biased region" description="Basic and acidic residues" evidence="7">
    <location>
        <begin position="282"/>
        <end position="292"/>
    </location>
</feature>
<dbReference type="SUPFAM" id="SSF57903">
    <property type="entry name" value="FYVE/PHD zinc finger"/>
    <property type="match status" value="1"/>
</dbReference>
<dbReference type="InterPro" id="IPR001965">
    <property type="entry name" value="Znf_PHD"/>
</dbReference>
<feature type="region of interest" description="Disordered" evidence="7">
    <location>
        <begin position="1"/>
        <end position="73"/>
    </location>
</feature>
<dbReference type="CDD" id="cd15543">
    <property type="entry name" value="PHD_RSF1"/>
    <property type="match status" value="1"/>
</dbReference>
<dbReference type="InterPro" id="IPR009057">
    <property type="entry name" value="Homeodomain-like_sf"/>
</dbReference>
<evidence type="ECO:0000259" key="8">
    <source>
        <dbReference type="PROSITE" id="PS50016"/>
    </source>
</evidence>
<dbReference type="Gene3D" id="3.30.40.10">
    <property type="entry name" value="Zinc/RING finger domain, C3HC4 (zinc finger)"/>
    <property type="match status" value="1"/>
</dbReference>
<dbReference type="InterPro" id="IPR011011">
    <property type="entry name" value="Znf_FYVE_PHD"/>
</dbReference>
<evidence type="ECO:0000313" key="11">
    <source>
        <dbReference type="Proteomes" id="UP000530660"/>
    </source>
</evidence>
<keyword evidence="4" id="KW-0238">DNA-binding</keyword>
<dbReference type="Pfam" id="PF00628">
    <property type="entry name" value="PHD"/>
    <property type="match status" value="1"/>
</dbReference>
<accession>A0A7J7IQT6</accession>
<evidence type="ECO:0000256" key="1">
    <source>
        <dbReference type="ARBA" id="ARBA00022723"/>
    </source>
</evidence>
<dbReference type="Gene3D" id="1.10.10.60">
    <property type="entry name" value="Homeodomain-like"/>
    <property type="match status" value="1"/>
</dbReference>
<dbReference type="AlphaFoldDB" id="A0A7J7IQT6"/>
<dbReference type="EMBL" id="VWRR01000001">
    <property type="protein sequence ID" value="KAF6005100.1"/>
    <property type="molecule type" value="Genomic_DNA"/>
</dbReference>
<feature type="compositionally biased region" description="Basic and acidic residues" evidence="7">
    <location>
        <begin position="339"/>
        <end position="366"/>
    </location>
</feature>
<evidence type="ECO:0000256" key="6">
    <source>
        <dbReference type="PROSITE-ProRule" id="PRU00146"/>
    </source>
</evidence>
<keyword evidence="1" id="KW-0479">Metal-binding</keyword>
<dbReference type="Proteomes" id="UP000530660">
    <property type="component" value="Unassembled WGS sequence"/>
</dbReference>
<gene>
    <name evidence="10" type="ORF">F1559_000425</name>
</gene>
<evidence type="ECO:0000256" key="5">
    <source>
        <dbReference type="ARBA" id="ARBA00023242"/>
    </source>
</evidence>
<dbReference type="SUPFAM" id="SSF46689">
    <property type="entry name" value="Homeodomain-like"/>
    <property type="match status" value="1"/>
</dbReference>
<dbReference type="InterPro" id="IPR019787">
    <property type="entry name" value="Znf_PHD-finger"/>
</dbReference>
<keyword evidence="5" id="KW-0539">Nucleus</keyword>
<dbReference type="GO" id="GO:0008270">
    <property type="term" value="F:zinc ion binding"/>
    <property type="evidence" value="ECO:0007669"/>
    <property type="project" value="UniProtKB-KW"/>
</dbReference>
<feature type="region of interest" description="Disordered" evidence="7">
    <location>
        <begin position="174"/>
        <end position="260"/>
    </location>
</feature>
<evidence type="ECO:0000259" key="9">
    <source>
        <dbReference type="PROSITE" id="PS51293"/>
    </source>
</evidence>
<keyword evidence="2 6" id="KW-0863">Zinc-finger</keyword>
<dbReference type="InterPro" id="IPR017884">
    <property type="entry name" value="SANT_dom"/>
</dbReference>
<dbReference type="OrthoDB" id="432829at2759"/>
<evidence type="ECO:0000256" key="7">
    <source>
        <dbReference type="SAM" id="MobiDB-lite"/>
    </source>
</evidence>
<keyword evidence="11" id="KW-1185">Reference proteome</keyword>
<protein>
    <submittedName>
        <fullName evidence="10">Uncharacterized protein</fullName>
    </submittedName>
</protein>
<feature type="compositionally biased region" description="Polar residues" evidence="7">
    <location>
        <begin position="458"/>
        <end position="467"/>
    </location>
</feature>
<dbReference type="PROSITE" id="PS51293">
    <property type="entry name" value="SANT"/>
    <property type="match status" value="1"/>
</dbReference>
<dbReference type="GO" id="GO:0005634">
    <property type="term" value="C:nucleus"/>
    <property type="evidence" value="ECO:0007669"/>
    <property type="project" value="UniProtKB-ARBA"/>
</dbReference>
<feature type="domain" description="PHD-type" evidence="8">
    <location>
        <begin position="79"/>
        <end position="129"/>
    </location>
</feature>
<dbReference type="FunFam" id="1.10.10.60:FF:000012">
    <property type="entry name" value="Metastasis-associated 1 family, member 3"/>
    <property type="match status" value="1"/>
</dbReference>
<feature type="region of interest" description="Disordered" evidence="7">
    <location>
        <begin position="275"/>
        <end position="539"/>
    </location>
</feature>
<feature type="compositionally biased region" description="Basic and acidic residues" evidence="7">
    <location>
        <begin position="217"/>
        <end position="235"/>
    </location>
</feature>
<organism evidence="10 11">
    <name type="scientific">Cyanidiococcus yangmingshanensis</name>
    <dbReference type="NCBI Taxonomy" id="2690220"/>
    <lineage>
        <taxon>Eukaryota</taxon>
        <taxon>Rhodophyta</taxon>
        <taxon>Bangiophyceae</taxon>
        <taxon>Cyanidiales</taxon>
        <taxon>Cyanidiaceae</taxon>
        <taxon>Cyanidiococcus</taxon>
    </lineage>
</organism>
<evidence type="ECO:0000313" key="10">
    <source>
        <dbReference type="EMBL" id="KAF6005100.1"/>
    </source>
</evidence>
<dbReference type="PANTHER" id="PTHR47177">
    <property type="entry name" value="F18C1.6 PROTEIN"/>
    <property type="match status" value="1"/>
</dbReference>
<dbReference type="SMART" id="SM00249">
    <property type="entry name" value="PHD"/>
    <property type="match status" value="1"/>
</dbReference>
<name>A0A7J7IQT6_9RHOD</name>